<keyword evidence="3" id="KW-1185">Reference proteome</keyword>
<proteinExistence type="predicted"/>
<sequence length="394" mass="45884">MGLYWVSKSQRQYEIAKQVVELMNMIPDESQNDYNSLVLSLLNLSNQDYRVRKLMATRQSTKILIQITYTYIRAYYKAVRGTQPSETQIDTVFIRLLYSDLTSSAAMSLLNNLLYHFDKIEDIPFEDMMYLVREGGFPMEVMVGNVLANFILSRNSINVIRLYFYHGIHTLFFKLLASEVGNQFDTIRKATKMMVYEIGRIEDRRRISSSSSSDQLHPMYKDDDDAMRQMYDSISFLGPVPKFIHKFSVDHRERLLSIVLSTLISFSCGATFGWKYHGGSIKHSLIVGTVWGTLRLSRSLLMEYSDRMTKDNPSLPQMVLQMGVVAPLCFLNMLTLLTFPRIGFHVGLYLLEKNDQWSRGYRKFRYLQNQLYNEFKSKIYIDTFNTPIPNALKE</sequence>
<evidence type="ECO:0000313" key="2">
    <source>
        <dbReference type="EMBL" id="EGG19670.1"/>
    </source>
</evidence>
<feature type="transmembrane region" description="Helical" evidence="1">
    <location>
        <begin position="255"/>
        <end position="274"/>
    </location>
</feature>
<gene>
    <name evidence="2" type="ORF">DFA_00248</name>
</gene>
<keyword evidence="1" id="KW-1133">Transmembrane helix</keyword>
<name>F4PY10_CACFS</name>
<evidence type="ECO:0000256" key="1">
    <source>
        <dbReference type="SAM" id="Phobius"/>
    </source>
</evidence>
<keyword evidence="1" id="KW-0472">Membrane</keyword>
<protein>
    <recommendedName>
        <fullName evidence="4">Transmembrane protein</fullName>
    </recommendedName>
</protein>
<dbReference type="AlphaFoldDB" id="F4PY10"/>
<evidence type="ECO:0000313" key="3">
    <source>
        <dbReference type="Proteomes" id="UP000007797"/>
    </source>
</evidence>
<keyword evidence="1" id="KW-0812">Transmembrane</keyword>
<reference evidence="3" key="1">
    <citation type="journal article" date="2011" name="Genome Res.">
        <title>Phylogeny-wide analysis of social amoeba genomes highlights ancient origins for complex intercellular communication.</title>
        <authorList>
            <person name="Heidel A.J."/>
            <person name="Lawal H.M."/>
            <person name="Felder M."/>
            <person name="Schilde C."/>
            <person name="Helps N.R."/>
            <person name="Tunggal B."/>
            <person name="Rivero F."/>
            <person name="John U."/>
            <person name="Schleicher M."/>
            <person name="Eichinger L."/>
            <person name="Platzer M."/>
            <person name="Noegel A.A."/>
            <person name="Schaap P."/>
            <person name="Gloeckner G."/>
        </authorList>
    </citation>
    <scope>NUCLEOTIDE SEQUENCE [LARGE SCALE GENOMIC DNA]</scope>
    <source>
        <strain evidence="3">SH3</strain>
    </source>
</reference>
<dbReference type="GeneID" id="14871495"/>
<organism evidence="2 3">
    <name type="scientific">Cavenderia fasciculata</name>
    <name type="common">Slime mold</name>
    <name type="synonym">Dictyostelium fasciculatum</name>
    <dbReference type="NCBI Taxonomy" id="261658"/>
    <lineage>
        <taxon>Eukaryota</taxon>
        <taxon>Amoebozoa</taxon>
        <taxon>Evosea</taxon>
        <taxon>Eumycetozoa</taxon>
        <taxon>Dictyostelia</taxon>
        <taxon>Acytosteliales</taxon>
        <taxon>Cavenderiaceae</taxon>
        <taxon>Cavenderia</taxon>
    </lineage>
</organism>
<accession>F4PY10</accession>
<feature type="transmembrane region" description="Helical" evidence="1">
    <location>
        <begin position="318"/>
        <end position="339"/>
    </location>
</feature>
<dbReference type="Proteomes" id="UP000007797">
    <property type="component" value="Unassembled WGS sequence"/>
</dbReference>
<evidence type="ECO:0008006" key="4">
    <source>
        <dbReference type="Google" id="ProtNLM"/>
    </source>
</evidence>
<dbReference type="EMBL" id="GL883014">
    <property type="protein sequence ID" value="EGG19670.1"/>
    <property type="molecule type" value="Genomic_DNA"/>
</dbReference>
<dbReference type="KEGG" id="dfa:DFA_00248"/>
<dbReference type="RefSeq" id="XP_004357964.1">
    <property type="nucleotide sequence ID" value="XM_004357907.1"/>
</dbReference>